<gene>
    <name evidence="2" type="ORF">AKAW2_80460S</name>
</gene>
<protein>
    <recommendedName>
        <fullName evidence="4">Transferase family protein</fullName>
    </recommendedName>
</protein>
<dbReference type="PANTHER" id="PTHR31642">
    <property type="entry name" value="TRICHOTHECENE 3-O-ACETYLTRANSFERASE"/>
    <property type="match status" value="1"/>
</dbReference>
<dbReference type="Proteomes" id="UP000661280">
    <property type="component" value="Chromosome 8"/>
</dbReference>
<evidence type="ECO:0000313" key="3">
    <source>
        <dbReference type="Proteomes" id="UP000661280"/>
    </source>
</evidence>
<name>A0A7R8A398_ASPKA</name>
<dbReference type="EMBL" id="AP024432">
    <property type="protein sequence ID" value="BCS04659.1"/>
    <property type="molecule type" value="Genomic_DNA"/>
</dbReference>
<dbReference type="AlphaFoldDB" id="A0A7R8A398"/>
<evidence type="ECO:0008006" key="4">
    <source>
        <dbReference type="Google" id="ProtNLM"/>
    </source>
</evidence>
<dbReference type="Pfam" id="PF02458">
    <property type="entry name" value="Transferase"/>
    <property type="match status" value="1"/>
</dbReference>
<keyword evidence="3" id="KW-1185">Reference proteome</keyword>
<dbReference type="GO" id="GO:0044550">
    <property type="term" value="P:secondary metabolite biosynthetic process"/>
    <property type="evidence" value="ECO:0007669"/>
    <property type="project" value="TreeGrafter"/>
</dbReference>
<dbReference type="Gene3D" id="3.30.559.10">
    <property type="entry name" value="Chloramphenicol acetyltransferase-like domain"/>
    <property type="match status" value="2"/>
</dbReference>
<evidence type="ECO:0000256" key="1">
    <source>
        <dbReference type="ARBA" id="ARBA00022679"/>
    </source>
</evidence>
<reference evidence="2" key="1">
    <citation type="submission" date="2021-01" db="EMBL/GenBank/DDBJ databases">
        <authorList>
            <consortium name="Aspergillus luchuensis mut. kawachii IFO 4304 genome sequencing consortium"/>
            <person name="Kazuki M."/>
            <person name="Futagami T."/>
        </authorList>
    </citation>
    <scope>NUCLEOTIDE SEQUENCE</scope>
    <source>
        <strain evidence="2">IFO 4308</strain>
    </source>
</reference>
<dbReference type="InterPro" id="IPR023213">
    <property type="entry name" value="CAT-like_dom_sf"/>
</dbReference>
<dbReference type="OrthoDB" id="1862401at2759"/>
<proteinExistence type="predicted"/>
<dbReference type="GO" id="GO:0016747">
    <property type="term" value="F:acyltransferase activity, transferring groups other than amino-acyl groups"/>
    <property type="evidence" value="ECO:0007669"/>
    <property type="project" value="TreeGrafter"/>
</dbReference>
<organism evidence="2 3">
    <name type="scientific">Aspergillus kawachii</name>
    <name type="common">White koji mold</name>
    <name type="synonym">Aspergillus awamori var. kawachi</name>
    <dbReference type="NCBI Taxonomy" id="1069201"/>
    <lineage>
        <taxon>Eukaryota</taxon>
        <taxon>Fungi</taxon>
        <taxon>Dikarya</taxon>
        <taxon>Ascomycota</taxon>
        <taxon>Pezizomycotina</taxon>
        <taxon>Eurotiomycetes</taxon>
        <taxon>Eurotiomycetidae</taxon>
        <taxon>Eurotiales</taxon>
        <taxon>Aspergillaceae</taxon>
        <taxon>Aspergillus</taxon>
        <taxon>Aspergillus subgen. Circumdati</taxon>
    </lineage>
</organism>
<sequence length="453" mass="50109">MNEVMDTRTYELSDLDKGGFTKTVKAVLFYDLQAATVEPESVVSSLLEGVKHATRQLVPFMAGHLEFKESKRLCIVTSPNSTVEVSVRRYTGTECEPFHDLAQDSFSPSKLDLTHFLPKDPIAKHPVCLIQISLIQGGLAVGFRVDHAAGDWVSLSTFISLVCQSSKAHREGLDMPTYTPDLKRDPYNAPALDSTISQQDRLAQLPLFHIIEKSKFQFQPPPPIRAGIYRITEPTIQQLKARCTPHLDQVEYITSYDCISALLWRALTRARLHIHPDQVNTPSRFVHPIDVRSRDPEHKTSLQYFGNAVIGTLAGPVPATTLISTGDRGLAAAATKIRQSIQAVDISKIEHLTALQTSLADTEMLIPNADFAGMDLFMNTWYAGSAAKYDLGAATRPVAFRVQAGVPGACAIILPDLSESDTRVFEVFVQAPEKEYEALVRDVDFIICFEQVA</sequence>
<dbReference type="PANTHER" id="PTHR31642:SF310">
    <property type="entry name" value="FATTY ALCOHOL:CAFFEOYL-COA ACYLTRANSFERASE"/>
    <property type="match status" value="1"/>
</dbReference>
<dbReference type="KEGG" id="aluc:AKAW2_80460S"/>
<dbReference type="GeneID" id="64965980"/>
<keyword evidence="1" id="KW-0808">Transferase</keyword>
<dbReference type="RefSeq" id="XP_041548421.1">
    <property type="nucleotide sequence ID" value="XM_041681483.1"/>
</dbReference>
<evidence type="ECO:0000313" key="2">
    <source>
        <dbReference type="EMBL" id="BCS04659.1"/>
    </source>
</evidence>
<accession>A0A7R8A398</accession>
<reference evidence="2" key="2">
    <citation type="submission" date="2021-02" db="EMBL/GenBank/DDBJ databases">
        <title>Aspergillus luchuensis mut. kawachii IFO 4304 genome sequence.</title>
        <authorList>
            <person name="Mori K."/>
            <person name="Kadooka C."/>
            <person name="Goto M."/>
            <person name="Futagami T."/>
        </authorList>
    </citation>
    <scope>NUCLEOTIDE SEQUENCE</scope>
    <source>
        <strain evidence="2">IFO 4308</strain>
    </source>
</reference>
<dbReference type="InterPro" id="IPR050317">
    <property type="entry name" value="Plant_Fungal_Acyltransferase"/>
</dbReference>